<gene>
    <name evidence="1" type="ORF">K6T50_16175</name>
</gene>
<dbReference type="Proteomes" id="UP000826254">
    <property type="component" value="Plasmid unnamed1"/>
</dbReference>
<dbReference type="EMBL" id="CP081959">
    <property type="protein sequence ID" value="QZP39197.1"/>
    <property type="molecule type" value="Genomic_DNA"/>
</dbReference>
<keyword evidence="1" id="KW-0614">Plasmid</keyword>
<dbReference type="RefSeq" id="WP_222608995.1">
    <property type="nucleotide sequence ID" value="NZ_CP081959.1"/>
</dbReference>
<dbReference type="GeneID" id="67179711"/>
<reference evidence="1 2" key="1">
    <citation type="journal article" date="2021" name="Int. J. Syst. Evol. Microbiol.">
        <title>Halobaculum halophilum sp. nov. and Halobaculum salinum sp. nov., isolated from salt lake and saline soil.</title>
        <authorList>
            <person name="Cui H.L."/>
            <person name="Shi X.W."/>
            <person name="Yin X.M."/>
            <person name="Yang X.Y."/>
            <person name="Hou J."/>
            <person name="Zhu L."/>
        </authorList>
    </citation>
    <scope>NUCLEOTIDE SEQUENCE [LARGE SCALE GENOMIC DNA]</scope>
    <source>
        <strain evidence="1 2">NBRC 109044</strain>
    </source>
</reference>
<evidence type="ECO:0000313" key="1">
    <source>
        <dbReference type="EMBL" id="QZP39197.1"/>
    </source>
</evidence>
<keyword evidence="2" id="KW-1185">Reference proteome</keyword>
<dbReference type="AlphaFoldDB" id="A0A8T8WH68"/>
<protein>
    <submittedName>
        <fullName evidence="1">Uncharacterized protein</fullName>
    </submittedName>
</protein>
<name>A0A8T8WH68_9EURY</name>
<dbReference type="KEGG" id="hmp:K6T50_16175"/>
<geneLocation type="plasmid" evidence="1 2">
    <name>unnamed1</name>
</geneLocation>
<sequence length="51" mass="5448">MRRSTPYIDEFSGVQTDDDLLELAAAELGVRAAEIAAAVHSDDPEEADNGD</sequence>
<proteinExistence type="predicted"/>
<evidence type="ECO:0000313" key="2">
    <source>
        <dbReference type="Proteomes" id="UP000826254"/>
    </source>
</evidence>
<accession>A0A8T8WH68</accession>
<organism evidence="1 2">
    <name type="scientific">Halobaculum magnesiiphilum</name>
    <dbReference type="NCBI Taxonomy" id="1017351"/>
    <lineage>
        <taxon>Archaea</taxon>
        <taxon>Methanobacteriati</taxon>
        <taxon>Methanobacteriota</taxon>
        <taxon>Stenosarchaea group</taxon>
        <taxon>Halobacteria</taxon>
        <taxon>Halobacteriales</taxon>
        <taxon>Haloferacaceae</taxon>
        <taxon>Halobaculum</taxon>
    </lineage>
</organism>